<evidence type="ECO:0000256" key="3">
    <source>
        <dbReference type="ARBA" id="ARBA00001946"/>
    </source>
</evidence>
<dbReference type="KEGG" id="cgk:CGERO_00260"/>
<evidence type="ECO:0000256" key="11">
    <source>
        <dbReference type="ARBA" id="ARBA00022679"/>
    </source>
</evidence>
<evidence type="ECO:0000256" key="18">
    <source>
        <dbReference type="ARBA" id="ARBA00047851"/>
    </source>
</evidence>
<dbReference type="PANTHER" id="PTHR20858">
    <property type="entry name" value="PHOSPHOMETHYLPYRIMIDINE KINASE"/>
    <property type="match status" value="1"/>
</dbReference>
<comment type="similarity">
    <text evidence="22">In the C-terminal section; belongs to the thiaminase-2 family.</text>
</comment>
<dbReference type="OrthoDB" id="34166at2"/>
<evidence type="ECO:0000313" key="27">
    <source>
        <dbReference type="Proteomes" id="UP000271587"/>
    </source>
</evidence>
<evidence type="ECO:0000256" key="21">
    <source>
        <dbReference type="ARBA" id="ARBA00061288"/>
    </source>
</evidence>
<evidence type="ECO:0000256" key="24">
    <source>
        <dbReference type="SAM" id="MobiDB-lite"/>
    </source>
</evidence>
<evidence type="ECO:0000256" key="20">
    <source>
        <dbReference type="ARBA" id="ARBA00061283"/>
    </source>
</evidence>
<gene>
    <name evidence="26" type="primary">thiD</name>
    <name evidence="26" type="ORF">CGERO_00260</name>
</gene>
<dbReference type="GO" id="GO:0004789">
    <property type="term" value="F:thiamine-phosphate diphosphorylase activity"/>
    <property type="evidence" value="ECO:0007669"/>
    <property type="project" value="UniProtKB-EC"/>
</dbReference>
<comment type="pathway">
    <text evidence="6">Cofactor biosynthesis; thiamine diphosphate biosynthesis; 4-amino-2-methyl-5-diphosphomethylpyrimidine from 5-amino-1-(5-phospho-D-ribosyl)imidazole: step 3/3.</text>
</comment>
<dbReference type="Proteomes" id="UP000271587">
    <property type="component" value="Chromosome"/>
</dbReference>
<reference evidence="26 27" key="1">
    <citation type="submission" date="2018-11" db="EMBL/GenBank/DDBJ databases">
        <authorList>
            <person name="Kleinhagauer T."/>
            <person name="Glaeser S.P."/>
            <person name="Spergser J."/>
            <person name="Ruckert C."/>
            <person name="Kaempfer P."/>
            <person name="Busse H.-J."/>
        </authorList>
    </citation>
    <scope>NUCLEOTIDE SEQUENCE [LARGE SCALE GENOMIC DNA]</scope>
    <source>
        <strain evidence="26 27">W8</strain>
    </source>
</reference>
<accession>A0A3G6J1Y7</accession>
<dbReference type="EC" id="2.5.1.3" evidence="9"/>
<comment type="catalytic activity">
    <reaction evidence="2">
        <text>4-amino-2-methyl-5-(phosphooxymethyl)pyrimidine + ATP = 4-amino-2-methyl-5-(diphosphooxymethyl)pyrimidine + ADP</text>
        <dbReference type="Rhea" id="RHEA:19893"/>
        <dbReference type="ChEBI" id="CHEBI:30616"/>
        <dbReference type="ChEBI" id="CHEBI:57841"/>
        <dbReference type="ChEBI" id="CHEBI:58354"/>
        <dbReference type="ChEBI" id="CHEBI:456216"/>
        <dbReference type="EC" id="2.7.4.7"/>
    </reaction>
</comment>
<protein>
    <recommendedName>
        <fullName evidence="23">Thiamine biosynthesis multifunctional protein ThiED</fullName>
        <ecNumber evidence="9">2.5.1.3</ecNumber>
        <ecNumber evidence="8">2.7.1.49</ecNumber>
        <ecNumber evidence="10">2.7.4.7</ecNumber>
    </recommendedName>
</protein>
<dbReference type="FunFam" id="3.40.1190.20:FF:000003">
    <property type="entry name" value="Phosphomethylpyrimidine kinase ThiD"/>
    <property type="match status" value="1"/>
</dbReference>
<comment type="similarity">
    <text evidence="20">In the N-terminal section; belongs to the thiamine-phosphate synthase family.</text>
</comment>
<feature type="region of interest" description="Disordered" evidence="24">
    <location>
        <begin position="1"/>
        <end position="22"/>
    </location>
</feature>
<dbReference type="InterPro" id="IPR004399">
    <property type="entry name" value="HMP/HMP-P_kinase_dom"/>
</dbReference>
<comment type="function">
    <text evidence="4">Condenses 4-methyl-5-(beta-hydroxyethyl)thiazole monophosphate (THZ-P) and 2-methyl-4-amino-5-hydroxymethyl pyrimidine pyrophosphate (HMP-PP) to form thiamine monophosphate (TMP).</text>
</comment>
<evidence type="ECO:0000256" key="10">
    <source>
        <dbReference type="ARBA" id="ARBA00012963"/>
    </source>
</evidence>
<dbReference type="CDD" id="cd01169">
    <property type="entry name" value="HMPP_kinase"/>
    <property type="match status" value="1"/>
</dbReference>
<evidence type="ECO:0000256" key="2">
    <source>
        <dbReference type="ARBA" id="ARBA00000565"/>
    </source>
</evidence>
<evidence type="ECO:0000256" key="16">
    <source>
        <dbReference type="ARBA" id="ARBA00023268"/>
    </source>
</evidence>
<evidence type="ECO:0000256" key="15">
    <source>
        <dbReference type="ARBA" id="ARBA00022977"/>
    </source>
</evidence>
<name>A0A3G6J1Y7_9CORY</name>
<keyword evidence="16" id="KW-0511">Multifunctional enzyme</keyword>
<dbReference type="Gene3D" id="3.40.1190.20">
    <property type="match status" value="1"/>
</dbReference>
<dbReference type="InterPro" id="IPR029056">
    <property type="entry name" value="Ribokinase-like"/>
</dbReference>
<evidence type="ECO:0000256" key="8">
    <source>
        <dbReference type="ARBA" id="ARBA00012135"/>
    </source>
</evidence>
<dbReference type="GO" id="GO:0005829">
    <property type="term" value="C:cytosol"/>
    <property type="evidence" value="ECO:0007669"/>
    <property type="project" value="TreeGrafter"/>
</dbReference>
<evidence type="ECO:0000256" key="17">
    <source>
        <dbReference type="ARBA" id="ARBA00047334"/>
    </source>
</evidence>
<keyword evidence="12" id="KW-0547">Nucleotide-binding</keyword>
<dbReference type="AlphaFoldDB" id="A0A3G6J1Y7"/>
<evidence type="ECO:0000256" key="14">
    <source>
        <dbReference type="ARBA" id="ARBA00022840"/>
    </source>
</evidence>
<comment type="function">
    <text evidence="5">Catalyzes the phosphorylation of hydroxymethylpyrimidine phosphate (HMP-P) to HMP-PP, and of HMP to HMP-P.</text>
</comment>
<evidence type="ECO:0000256" key="6">
    <source>
        <dbReference type="ARBA" id="ARBA00004769"/>
    </source>
</evidence>
<dbReference type="EC" id="2.7.4.7" evidence="10"/>
<dbReference type="Pfam" id="PF08543">
    <property type="entry name" value="Phos_pyr_kin"/>
    <property type="match status" value="1"/>
</dbReference>
<dbReference type="NCBIfam" id="TIGR00097">
    <property type="entry name" value="HMP-P_kinase"/>
    <property type="match status" value="1"/>
</dbReference>
<proteinExistence type="inferred from homology"/>
<dbReference type="InterPro" id="IPR013749">
    <property type="entry name" value="PM/HMP-P_kinase-1"/>
</dbReference>
<sequence length="279" mass="29000">MCASAPLSHAPSRPRVLSIAGTDPTGGAGAQADIKAISAAGGYALSAITAIVSQNTQGVREVFTPPTSVLASQLNSISEDVAIDAIKIGMLGQSATVKCVCDWLTRQLPNNVVIDPVMVATSGHRLLDNEAEHALRELLPLATLITPNIPELAVLAGGEPATSLEAAIEQAQELQQHCDTAVLVKGGHLGCKPLNALVSAQSVAIIDNERVHTLNTHGTGCSLSSAIATRLGAGDDLLRACTWATRWLHGALVHADALHVGKGNGPVDHFYYLEPPVFD</sequence>
<feature type="domain" description="Pyridoxamine kinase/Phosphomethylpyrimidine kinase" evidence="25">
    <location>
        <begin position="23"/>
        <end position="268"/>
    </location>
</feature>
<dbReference type="GO" id="GO:0009228">
    <property type="term" value="P:thiamine biosynthetic process"/>
    <property type="evidence" value="ECO:0007669"/>
    <property type="project" value="UniProtKB-KW"/>
</dbReference>
<dbReference type="RefSeq" id="WP_123932685.1">
    <property type="nucleotide sequence ID" value="NZ_CP033897.1"/>
</dbReference>
<dbReference type="GO" id="GO:0008972">
    <property type="term" value="F:phosphomethylpyrimidine kinase activity"/>
    <property type="evidence" value="ECO:0007669"/>
    <property type="project" value="UniProtKB-EC"/>
</dbReference>
<comment type="cofactor">
    <cofactor evidence="3">
        <name>Mg(2+)</name>
        <dbReference type="ChEBI" id="CHEBI:18420"/>
    </cofactor>
</comment>
<keyword evidence="11 26" id="KW-0808">Transferase</keyword>
<evidence type="ECO:0000256" key="4">
    <source>
        <dbReference type="ARBA" id="ARBA00003814"/>
    </source>
</evidence>
<dbReference type="UniPathway" id="UPA00060">
    <property type="reaction ID" value="UER00138"/>
</dbReference>
<dbReference type="GO" id="GO:0009229">
    <property type="term" value="P:thiamine diphosphate biosynthetic process"/>
    <property type="evidence" value="ECO:0007669"/>
    <property type="project" value="UniProtKB-UniPathway"/>
</dbReference>
<dbReference type="GO" id="GO:0005524">
    <property type="term" value="F:ATP binding"/>
    <property type="evidence" value="ECO:0007669"/>
    <property type="project" value="UniProtKB-KW"/>
</dbReference>
<evidence type="ECO:0000256" key="5">
    <source>
        <dbReference type="ARBA" id="ARBA00003848"/>
    </source>
</evidence>
<evidence type="ECO:0000256" key="9">
    <source>
        <dbReference type="ARBA" id="ARBA00012830"/>
    </source>
</evidence>
<evidence type="ECO:0000256" key="12">
    <source>
        <dbReference type="ARBA" id="ARBA00022741"/>
    </source>
</evidence>
<dbReference type="PANTHER" id="PTHR20858:SF17">
    <property type="entry name" value="HYDROXYMETHYLPYRIMIDINE_PHOSPHOMETHYLPYRIMIDINE KINASE THI20-RELATED"/>
    <property type="match status" value="1"/>
</dbReference>
<evidence type="ECO:0000256" key="13">
    <source>
        <dbReference type="ARBA" id="ARBA00022777"/>
    </source>
</evidence>
<comment type="catalytic activity">
    <reaction evidence="18">
        <text>2-(2-carboxy-4-methylthiazol-5-yl)ethyl phosphate + 4-amino-2-methyl-5-(diphosphooxymethyl)pyrimidine + 2 H(+) = thiamine phosphate + CO2 + diphosphate</text>
        <dbReference type="Rhea" id="RHEA:47848"/>
        <dbReference type="ChEBI" id="CHEBI:15378"/>
        <dbReference type="ChEBI" id="CHEBI:16526"/>
        <dbReference type="ChEBI" id="CHEBI:33019"/>
        <dbReference type="ChEBI" id="CHEBI:37575"/>
        <dbReference type="ChEBI" id="CHEBI:57841"/>
        <dbReference type="ChEBI" id="CHEBI:62890"/>
        <dbReference type="EC" id="2.5.1.3"/>
    </reaction>
</comment>
<comment type="catalytic activity">
    <reaction evidence="1">
        <text>4-amino-5-hydroxymethyl-2-methylpyrimidine + ATP = 4-amino-2-methyl-5-(phosphooxymethyl)pyrimidine + ADP + H(+)</text>
        <dbReference type="Rhea" id="RHEA:23096"/>
        <dbReference type="ChEBI" id="CHEBI:15378"/>
        <dbReference type="ChEBI" id="CHEBI:16892"/>
        <dbReference type="ChEBI" id="CHEBI:30616"/>
        <dbReference type="ChEBI" id="CHEBI:58354"/>
        <dbReference type="ChEBI" id="CHEBI:456216"/>
        <dbReference type="EC" id="2.7.1.49"/>
    </reaction>
</comment>
<evidence type="ECO:0000313" key="26">
    <source>
        <dbReference type="EMBL" id="AZA10390.1"/>
    </source>
</evidence>
<evidence type="ECO:0000256" key="1">
    <source>
        <dbReference type="ARBA" id="ARBA00000151"/>
    </source>
</evidence>
<comment type="similarity">
    <text evidence="21">In the central section; belongs to the ThiD family.</text>
</comment>
<dbReference type="EMBL" id="CP033897">
    <property type="protein sequence ID" value="AZA10390.1"/>
    <property type="molecule type" value="Genomic_DNA"/>
</dbReference>
<organism evidence="26 27">
    <name type="scientific">Corynebacterium gerontici</name>
    <dbReference type="NCBI Taxonomy" id="2079234"/>
    <lineage>
        <taxon>Bacteria</taxon>
        <taxon>Bacillati</taxon>
        <taxon>Actinomycetota</taxon>
        <taxon>Actinomycetes</taxon>
        <taxon>Mycobacteriales</taxon>
        <taxon>Corynebacteriaceae</taxon>
        <taxon>Corynebacterium</taxon>
    </lineage>
</organism>
<comment type="pathway">
    <text evidence="7">Cofactor biosynthesis; thiamine diphosphate biosynthesis; thiamine phosphate from 4-amino-2-methyl-5-diphosphomethylpyrimidine and 4-methyl-5-(2-phosphoethyl)-thiazole: step 1/1.</text>
</comment>
<dbReference type="GO" id="GO:0008902">
    <property type="term" value="F:hydroxymethylpyrimidine kinase activity"/>
    <property type="evidence" value="ECO:0007669"/>
    <property type="project" value="UniProtKB-EC"/>
</dbReference>
<dbReference type="EC" id="2.7.1.49" evidence="8"/>
<evidence type="ECO:0000256" key="7">
    <source>
        <dbReference type="ARBA" id="ARBA00005165"/>
    </source>
</evidence>
<evidence type="ECO:0000256" key="19">
    <source>
        <dbReference type="ARBA" id="ARBA00047883"/>
    </source>
</evidence>
<dbReference type="SUPFAM" id="SSF53613">
    <property type="entry name" value="Ribokinase-like"/>
    <property type="match status" value="1"/>
</dbReference>
<evidence type="ECO:0000259" key="25">
    <source>
        <dbReference type="Pfam" id="PF08543"/>
    </source>
</evidence>
<comment type="catalytic activity">
    <reaction evidence="17">
        <text>4-methyl-5-(2-phosphooxyethyl)-thiazole + 4-amino-2-methyl-5-(diphosphooxymethyl)pyrimidine + H(+) = thiamine phosphate + diphosphate</text>
        <dbReference type="Rhea" id="RHEA:22328"/>
        <dbReference type="ChEBI" id="CHEBI:15378"/>
        <dbReference type="ChEBI" id="CHEBI:33019"/>
        <dbReference type="ChEBI" id="CHEBI:37575"/>
        <dbReference type="ChEBI" id="CHEBI:57841"/>
        <dbReference type="ChEBI" id="CHEBI:58296"/>
        <dbReference type="EC" id="2.5.1.3"/>
    </reaction>
</comment>
<keyword evidence="14" id="KW-0067">ATP-binding</keyword>
<keyword evidence="15" id="KW-0784">Thiamine biosynthesis</keyword>
<evidence type="ECO:0000256" key="23">
    <source>
        <dbReference type="ARBA" id="ARBA00067202"/>
    </source>
</evidence>
<evidence type="ECO:0000256" key="22">
    <source>
        <dbReference type="ARBA" id="ARBA00061559"/>
    </source>
</evidence>
<comment type="catalytic activity">
    <reaction evidence="19">
        <text>2-[(2R,5Z)-2-carboxy-4-methylthiazol-5(2H)-ylidene]ethyl phosphate + 4-amino-2-methyl-5-(diphosphooxymethyl)pyrimidine + 2 H(+) = thiamine phosphate + CO2 + diphosphate</text>
        <dbReference type="Rhea" id="RHEA:47844"/>
        <dbReference type="ChEBI" id="CHEBI:15378"/>
        <dbReference type="ChEBI" id="CHEBI:16526"/>
        <dbReference type="ChEBI" id="CHEBI:33019"/>
        <dbReference type="ChEBI" id="CHEBI:37575"/>
        <dbReference type="ChEBI" id="CHEBI:57841"/>
        <dbReference type="ChEBI" id="CHEBI:62899"/>
        <dbReference type="EC" id="2.5.1.3"/>
    </reaction>
</comment>
<keyword evidence="27" id="KW-1185">Reference proteome</keyword>
<keyword evidence="13 26" id="KW-0418">Kinase</keyword>